<dbReference type="AlphaFoldDB" id="A0A6J1RY40"/>
<dbReference type="OrthoDB" id="2309723at2759"/>
<dbReference type="SFLD" id="SFLDG00358">
    <property type="entry name" value="Main_(cytGST)"/>
    <property type="match status" value="1"/>
</dbReference>
<evidence type="ECO:0000259" key="3">
    <source>
        <dbReference type="PROSITE" id="PS50405"/>
    </source>
</evidence>
<dbReference type="Proteomes" id="UP000504606">
    <property type="component" value="Unplaced"/>
</dbReference>
<dbReference type="FunFam" id="3.40.30.10:FF:000034">
    <property type="entry name" value="glutathione S-transferase 1"/>
    <property type="match status" value="1"/>
</dbReference>
<dbReference type="PROSITE" id="PS50405">
    <property type="entry name" value="GST_CTER"/>
    <property type="match status" value="1"/>
</dbReference>
<dbReference type="InterPro" id="IPR040079">
    <property type="entry name" value="Glutathione_S-Trfase"/>
</dbReference>
<dbReference type="Pfam" id="PF13417">
    <property type="entry name" value="GST_N_3"/>
    <property type="match status" value="1"/>
</dbReference>
<dbReference type="PANTHER" id="PTHR43969:SF9">
    <property type="entry name" value="GLUTATHIONE S TRANSFERASE D10, ISOFORM A-RELATED"/>
    <property type="match status" value="1"/>
</dbReference>
<dbReference type="CDD" id="cd03045">
    <property type="entry name" value="GST_N_Delta_Epsilon"/>
    <property type="match status" value="1"/>
</dbReference>
<dbReference type="RefSeq" id="XP_026271496.1">
    <property type="nucleotide sequence ID" value="XM_026415711.2"/>
</dbReference>
<dbReference type="PROSITE" id="PS50404">
    <property type="entry name" value="GST_NTER"/>
    <property type="match status" value="1"/>
</dbReference>
<evidence type="ECO:0000256" key="1">
    <source>
        <dbReference type="ARBA" id="ARBA00011738"/>
    </source>
</evidence>
<protein>
    <submittedName>
        <fullName evidence="5 6">Glutathione S-transferase 1-like</fullName>
    </submittedName>
</protein>
<reference evidence="5 6" key="1">
    <citation type="submission" date="2025-04" db="UniProtKB">
        <authorList>
            <consortium name="RefSeq"/>
        </authorList>
    </citation>
    <scope>IDENTIFICATION</scope>
    <source>
        <tissue evidence="5 6">Whole organism</tissue>
    </source>
</reference>
<dbReference type="Gene3D" id="1.20.1050.10">
    <property type="match status" value="1"/>
</dbReference>
<dbReference type="InterPro" id="IPR036282">
    <property type="entry name" value="Glutathione-S-Trfase_C_sf"/>
</dbReference>
<dbReference type="InterPro" id="IPR004045">
    <property type="entry name" value="Glutathione_S-Trfase_N"/>
</dbReference>
<dbReference type="GO" id="GO:0004364">
    <property type="term" value="F:glutathione transferase activity"/>
    <property type="evidence" value="ECO:0007669"/>
    <property type="project" value="TreeGrafter"/>
</dbReference>
<dbReference type="Gene3D" id="3.40.30.10">
    <property type="entry name" value="Glutaredoxin"/>
    <property type="match status" value="1"/>
</dbReference>
<feature type="domain" description="GST N-terminal" evidence="2">
    <location>
        <begin position="1"/>
        <end position="82"/>
    </location>
</feature>
<dbReference type="SFLD" id="SFLDS00019">
    <property type="entry name" value="Glutathione_Transferase_(cytos"/>
    <property type="match status" value="1"/>
</dbReference>
<sequence>MAIILYGDEVSPPVRAVMLACKALGINYEFKKVSVMNGDHKKPEFIKINPLHTIPTVQDGDFIIYDSHAIVTYLADKVSSDSWYPKDIKKRAIVTQRLHFDNSVLFTRLRHLLEPLAGGATAYDPERTMKLVEALEFLARLIQEGGWLTGDKPTIADVCAAANVSSILAVLPPADVPEKVAVWFKKCEKELPEFQTTNKPGNDALGNFVQSKLK</sequence>
<evidence type="ECO:0000313" key="5">
    <source>
        <dbReference type="RefSeq" id="XP_026271496.1"/>
    </source>
</evidence>
<evidence type="ECO:0000313" key="4">
    <source>
        <dbReference type="Proteomes" id="UP000504606"/>
    </source>
</evidence>
<dbReference type="SUPFAM" id="SSF47616">
    <property type="entry name" value="GST C-terminal domain-like"/>
    <property type="match status" value="1"/>
</dbReference>
<evidence type="ECO:0000313" key="6">
    <source>
        <dbReference type="RefSeq" id="XP_052128089.1"/>
    </source>
</evidence>
<keyword evidence="4" id="KW-1185">Reference proteome</keyword>
<name>A0A6J1RY40_FRAOC</name>
<dbReference type="FunFam" id="1.20.1050.10:FF:000007">
    <property type="entry name" value="Glutathione S-transferase 1-1"/>
    <property type="match status" value="1"/>
</dbReference>
<evidence type="ECO:0000259" key="2">
    <source>
        <dbReference type="PROSITE" id="PS50404"/>
    </source>
</evidence>
<dbReference type="RefSeq" id="XP_052128089.1">
    <property type="nucleotide sequence ID" value="XM_052272129.1"/>
</dbReference>
<dbReference type="InterPro" id="IPR036249">
    <property type="entry name" value="Thioredoxin-like_sf"/>
</dbReference>
<organism evidence="4 5">
    <name type="scientific">Frankliniella occidentalis</name>
    <name type="common">Western flower thrips</name>
    <name type="synonym">Euthrips occidentalis</name>
    <dbReference type="NCBI Taxonomy" id="133901"/>
    <lineage>
        <taxon>Eukaryota</taxon>
        <taxon>Metazoa</taxon>
        <taxon>Ecdysozoa</taxon>
        <taxon>Arthropoda</taxon>
        <taxon>Hexapoda</taxon>
        <taxon>Insecta</taxon>
        <taxon>Pterygota</taxon>
        <taxon>Neoptera</taxon>
        <taxon>Paraneoptera</taxon>
        <taxon>Thysanoptera</taxon>
        <taxon>Terebrantia</taxon>
        <taxon>Thripoidea</taxon>
        <taxon>Thripidae</taxon>
        <taxon>Frankliniella</taxon>
    </lineage>
</organism>
<dbReference type="SFLD" id="SFLDG01153">
    <property type="entry name" value="Main.4:_Theta-like"/>
    <property type="match status" value="1"/>
</dbReference>
<dbReference type="InterPro" id="IPR010987">
    <property type="entry name" value="Glutathione-S-Trfase_C-like"/>
</dbReference>
<feature type="domain" description="GST C-terminal" evidence="3">
    <location>
        <begin position="87"/>
        <end position="214"/>
    </location>
</feature>
<dbReference type="PANTHER" id="PTHR43969">
    <property type="entry name" value="GLUTATHIONE S TRANSFERASE D10, ISOFORM A-RELATED"/>
    <property type="match status" value="1"/>
</dbReference>
<dbReference type="GeneID" id="113201793"/>
<dbReference type="CDD" id="cd03177">
    <property type="entry name" value="GST_C_Delta_Epsilon"/>
    <property type="match status" value="1"/>
</dbReference>
<dbReference type="KEGG" id="foc:113201793"/>
<accession>A0A6J1RY40</accession>
<dbReference type="GO" id="GO:0006749">
    <property type="term" value="P:glutathione metabolic process"/>
    <property type="evidence" value="ECO:0007669"/>
    <property type="project" value="TreeGrafter"/>
</dbReference>
<gene>
    <name evidence="5 6" type="primary">LOC113201793</name>
</gene>
<comment type="subunit">
    <text evidence="1">Homodimer.</text>
</comment>
<dbReference type="SUPFAM" id="SSF52833">
    <property type="entry name" value="Thioredoxin-like"/>
    <property type="match status" value="1"/>
</dbReference>
<proteinExistence type="predicted"/>